<gene>
    <name evidence="1" type="ORF">M9H77_34823</name>
</gene>
<dbReference type="EMBL" id="CM044708">
    <property type="protein sequence ID" value="KAI5648818.1"/>
    <property type="molecule type" value="Genomic_DNA"/>
</dbReference>
<protein>
    <submittedName>
        <fullName evidence="1">Uncharacterized protein</fullName>
    </submittedName>
</protein>
<accession>A0ACB9ZP52</accession>
<evidence type="ECO:0000313" key="2">
    <source>
        <dbReference type="Proteomes" id="UP001060085"/>
    </source>
</evidence>
<keyword evidence="2" id="KW-1185">Reference proteome</keyword>
<evidence type="ECO:0000313" key="1">
    <source>
        <dbReference type="EMBL" id="KAI5648818.1"/>
    </source>
</evidence>
<proteinExistence type="predicted"/>
<name>A0ACB9ZP52_CATRO</name>
<reference evidence="2" key="1">
    <citation type="journal article" date="2023" name="Nat. Plants">
        <title>Single-cell RNA sequencing provides a high-resolution roadmap for understanding the multicellular compartmentation of specialized metabolism.</title>
        <authorList>
            <person name="Sun S."/>
            <person name="Shen X."/>
            <person name="Li Y."/>
            <person name="Li Y."/>
            <person name="Wang S."/>
            <person name="Li R."/>
            <person name="Zhang H."/>
            <person name="Shen G."/>
            <person name="Guo B."/>
            <person name="Wei J."/>
            <person name="Xu J."/>
            <person name="St-Pierre B."/>
            <person name="Chen S."/>
            <person name="Sun C."/>
        </authorList>
    </citation>
    <scope>NUCLEOTIDE SEQUENCE [LARGE SCALE GENOMIC DNA]</scope>
</reference>
<dbReference type="Proteomes" id="UP001060085">
    <property type="component" value="Linkage Group LG08"/>
</dbReference>
<comment type="caution">
    <text evidence="1">The sequence shown here is derived from an EMBL/GenBank/DDBJ whole genome shotgun (WGS) entry which is preliminary data.</text>
</comment>
<sequence length="102" mass="11735">MDLAPEHLTKPNKGLYIGSDLCAYLLKQLSLHLHGLRVVNIFVRYWWSPQAICLPTRIALVEFFLRFGFGVRHSNFTCKSVPKNLYLNKAGVIFKFVVDIIL</sequence>
<organism evidence="1 2">
    <name type="scientific">Catharanthus roseus</name>
    <name type="common">Madagascar periwinkle</name>
    <name type="synonym">Vinca rosea</name>
    <dbReference type="NCBI Taxonomy" id="4058"/>
    <lineage>
        <taxon>Eukaryota</taxon>
        <taxon>Viridiplantae</taxon>
        <taxon>Streptophyta</taxon>
        <taxon>Embryophyta</taxon>
        <taxon>Tracheophyta</taxon>
        <taxon>Spermatophyta</taxon>
        <taxon>Magnoliopsida</taxon>
        <taxon>eudicotyledons</taxon>
        <taxon>Gunneridae</taxon>
        <taxon>Pentapetalae</taxon>
        <taxon>asterids</taxon>
        <taxon>lamiids</taxon>
        <taxon>Gentianales</taxon>
        <taxon>Apocynaceae</taxon>
        <taxon>Rauvolfioideae</taxon>
        <taxon>Vinceae</taxon>
        <taxon>Catharanthinae</taxon>
        <taxon>Catharanthus</taxon>
    </lineage>
</organism>